<protein>
    <submittedName>
        <fullName evidence="2">Uncharacterized protein</fullName>
    </submittedName>
</protein>
<dbReference type="RefSeq" id="WP_344757968.1">
    <property type="nucleotide sequence ID" value="NZ_BAAAZU010000001.1"/>
</dbReference>
<evidence type="ECO:0000313" key="2">
    <source>
        <dbReference type="EMBL" id="GAA3912271.1"/>
    </source>
</evidence>
<keyword evidence="1" id="KW-0812">Transmembrane</keyword>
<proteinExistence type="predicted"/>
<organism evidence="2 3">
    <name type="scientific">Luteimonas lutimaris</name>
    <dbReference type="NCBI Taxonomy" id="698645"/>
    <lineage>
        <taxon>Bacteria</taxon>
        <taxon>Pseudomonadati</taxon>
        <taxon>Pseudomonadota</taxon>
        <taxon>Gammaproteobacteria</taxon>
        <taxon>Lysobacterales</taxon>
        <taxon>Lysobacteraceae</taxon>
        <taxon>Luteimonas</taxon>
    </lineage>
</organism>
<keyword evidence="1" id="KW-1133">Transmembrane helix</keyword>
<gene>
    <name evidence="2" type="ORF">GCM10022229_01100</name>
</gene>
<sequence>MSLPDDHSEAATPRRPILGRFDDRRIELLIGFCVVLISVISLFVAASANRTQERLLAASVWPNLQFATGNADRDGNAAITFDLISRGVGPARVRWAEISYDGHVVADSAELLERCCAREIQASGQRTRTSTSGIQPRVVGADEWISFFRMGREDNAEPVWKALERGLPRLAMRACYCSVLDDCWMLDSREAEPAPIARCPASGDSAWGR</sequence>
<evidence type="ECO:0000313" key="3">
    <source>
        <dbReference type="Proteomes" id="UP001501727"/>
    </source>
</evidence>
<name>A0ABP7M1S2_9GAMM</name>
<reference evidence="3" key="1">
    <citation type="journal article" date="2019" name="Int. J. Syst. Evol. Microbiol.">
        <title>The Global Catalogue of Microorganisms (GCM) 10K type strain sequencing project: providing services to taxonomists for standard genome sequencing and annotation.</title>
        <authorList>
            <consortium name="The Broad Institute Genomics Platform"/>
            <consortium name="The Broad Institute Genome Sequencing Center for Infectious Disease"/>
            <person name="Wu L."/>
            <person name="Ma J."/>
        </authorList>
    </citation>
    <scope>NUCLEOTIDE SEQUENCE [LARGE SCALE GENOMIC DNA]</scope>
    <source>
        <strain evidence="3">JCM 16916</strain>
    </source>
</reference>
<comment type="caution">
    <text evidence="2">The sequence shown here is derived from an EMBL/GenBank/DDBJ whole genome shotgun (WGS) entry which is preliminary data.</text>
</comment>
<dbReference type="EMBL" id="BAAAZU010000001">
    <property type="protein sequence ID" value="GAA3912271.1"/>
    <property type="molecule type" value="Genomic_DNA"/>
</dbReference>
<keyword evidence="3" id="KW-1185">Reference proteome</keyword>
<keyword evidence="1" id="KW-0472">Membrane</keyword>
<dbReference type="Proteomes" id="UP001501727">
    <property type="component" value="Unassembled WGS sequence"/>
</dbReference>
<evidence type="ECO:0000256" key="1">
    <source>
        <dbReference type="SAM" id="Phobius"/>
    </source>
</evidence>
<feature type="transmembrane region" description="Helical" evidence="1">
    <location>
        <begin position="28"/>
        <end position="46"/>
    </location>
</feature>
<accession>A0ABP7M1S2</accession>